<feature type="transmembrane region" description="Helical" evidence="1">
    <location>
        <begin position="12"/>
        <end position="30"/>
    </location>
</feature>
<evidence type="ECO:0000313" key="2">
    <source>
        <dbReference type="EMBL" id="KAK7919417.1"/>
    </source>
</evidence>
<keyword evidence="1" id="KW-0812">Transmembrane</keyword>
<proteinExistence type="predicted"/>
<dbReference type="EMBL" id="JBBPFD010000007">
    <property type="protein sequence ID" value="KAK7919417.1"/>
    <property type="molecule type" value="Genomic_DNA"/>
</dbReference>
<evidence type="ECO:0000313" key="3">
    <source>
        <dbReference type="Proteomes" id="UP001460270"/>
    </source>
</evidence>
<reference evidence="3" key="1">
    <citation type="submission" date="2024-04" db="EMBL/GenBank/DDBJ databases">
        <title>Salinicola lusitanus LLJ914,a marine bacterium isolated from the Okinawa Trough.</title>
        <authorList>
            <person name="Li J."/>
        </authorList>
    </citation>
    <scope>NUCLEOTIDE SEQUENCE [LARGE SCALE GENOMIC DNA]</scope>
</reference>
<keyword evidence="1" id="KW-1133">Transmembrane helix</keyword>
<accession>A0AAW0P827</accession>
<comment type="caution">
    <text evidence="2">The sequence shown here is derived from an EMBL/GenBank/DDBJ whole genome shotgun (WGS) entry which is preliminary data.</text>
</comment>
<dbReference type="Proteomes" id="UP001460270">
    <property type="component" value="Unassembled WGS sequence"/>
</dbReference>
<evidence type="ECO:0000256" key="1">
    <source>
        <dbReference type="SAM" id="Phobius"/>
    </source>
</evidence>
<sequence>MKQSKLSARKRLAKPFLFGSLLLGLATVYMNRHWFFQDVEGLRAQEQAKYDAKWLDVMEQRQKQLAEVEEKKKGRS</sequence>
<organism evidence="2 3">
    <name type="scientific">Mugilogobius chulae</name>
    <name type="common">yellowstripe goby</name>
    <dbReference type="NCBI Taxonomy" id="88201"/>
    <lineage>
        <taxon>Eukaryota</taxon>
        <taxon>Metazoa</taxon>
        <taxon>Chordata</taxon>
        <taxon>Craniata</taxon>
        <taxon>Vertebrata</taxon>
        <taxon>Euteleostomi</taxon>
        <taxon>Actinopterygii</taxon>
        <taxon>Neopterygii</taxon>
        <taxon>Teleostei</taxon>
        <taxon>Neoteleostei</taxon>
        <taxon>Acanthomorphata</taxon>
        <taxon>Gobiaria</taxon>
        <taxon>Gobiiformes</taxon>
        <taxon>Gobioidei</taxon>
        <taxon>Gobiidae</taxon>
        <taxon>Gobionellinae</taxon>
        <taxon>Mugilogobius</taxon>
    </lineage>
</organism>
<keyword evidence="3" id="KW-1185">Reference proteome</keyword>
<gene>
    <name evidence="2" type="ORF">WMY93_010701</name>
</gene>
<protein>
    <submittedName>
        <fullName evidence="2">Uncharacterized protein</fullName>
    </submittedName>
</protein>
<dbReference type="AlphaFoldDB" id="A0AAW0P827"/>
<name>A0AAW0P827_9GOBI</name>
<keyword evidence="1" id="KW-0472">Membrane</keyword>